<feature type="domain" description="TACO1/YebC-like second and third" evidence="1">
    <location>
        <begin position="1"/>
        <end position="55"/>
    </location>
</feature>
<dbReference type="SUPFAM" id="SSF75625">
    <property type="entry name" value="YebC-like"/>
    <property type="match status" value="1"/>
</dbReference>
<dbReference type="AlphaFoldDB" id="A0A3B1BS67"/>
<dbReference type="InterPro" id="IPR026564">
    <property type="entry name" value="Transcrip_reg_TACO1-like_dom3"/>
</dbReference>
<sequence length="66" mass="7211">VKDAMTAAGLEPEMAEITMTPSTSVDMELEDAEKVMRLVDALEDLDDVQNVYTNADFSDEVMAGLQ</sequence>
<feature type="non-terminal residue" evidence="2">
    <location>
        <position position="1"/>
    </location>
</feature>
<name>A0A3B1BS67_9ZZZZ</name>
<evidence type="ECO:0000259" key="1">
    <source>
        <dbReference type="Pfam" id="PF01709"/>
    </source>
</evidence>
<organism evidence="2">
    <name type="scientific">hydrothermal vent metagenome</name>
    <dbReference type="NCBI Taxonomy" id="652676"/>
    <lineage>
        <taxon>unclassified sequences</taxon>
        <taxon>metagenomes</taxon>
        <taxon>ecological metagenomes</taxon>
    </lineage>
</organism>
<dbReference type="EMBL" id="UOFZ01000119">
    <property type="protein sequence ID" value="VAX13510.1"/>
    <property type="molecule type" value="Genomic_DNA"/>
</dbReference>
<evidence type="ECO:0000313" key="2">
    <source>
        <dbReference type="EMBL" id="VAX13510.1"/>
    </source>
</evidence>
<reference evidence="2" key="1">
    <citation type="submission" date="2018-06" db="EMBL/GenBank/DDBJ databases">
        <authorList>
            <person name="Zhirakovskaya E."/>
        </authorList>
    </citation>
    <scope>NUCLEOTIDE SEQUENCE</scope>
</reference>
<protein>
    <submittedName>
        <fullName evidence="2">Probable transcriptional regulatory protein YebC</fullName>
    </submittedName>
</protein>
<proteinExistence type="predicted"/>
<dbReference type="Gene3D" id="3.30.70.980">
    <property type="match status" value="2"/>
</dbReference>
<gene>
    <name evidence="2" type="ORF">MNBD_GAMMA24-757</name>
</gene>
<accession>A0A3B1BS67</accession>
<dbReference type="InterPro" id="IPR029072">
    <property type="entry name" value="YebC-like"/>
</dbReference>
<dbReference type="Pfam" id="PF01709">
    <property type="entry name" value="Transcrip_reg"/>
    <property type="match status" value="1"/>
</dbReference>
<dbReference type="InterPro" id="IPR048300">
    <property type="entry name" value="TACO1_YebC-like_2nd/3rd_dom"/>
</dbReference>